<sequence length="330" mass="37388">MRILYCLALMMCVAKADAPFDLESKHPLVYGIGKIFSYFHNDNFIDLESQKNPQDSQNTQDSKDLQSQQTLENLQVDSKHHPQDSKDSIQRLGDKPKVLLIMDDLSSLSQVKKLEKLQFNITPSIFPKTKHNPSTPHIAEYLNAKNKPFMVHLPLEAKRFVQNEITPIKAGVSKETLKAQLVAIKVDFPNLVYINNHTGSKFTQSYADMLNLLEIFDELGFKFIDSITTSHPVSERIATEQGRLIMARDVFLDNETNITYIKTQIKSLIAKARKKGYAIGICHPNDATFKALSQMSKQIQNDIVLVSPADLESYLAESKTTRYVRAPFGQ</sequence>
<dbReference type="GO" id="GO:0005975">
    <property type="term" value="P:carbohydrate metabolic process"/>
    <property type="evidence" value="ECO:0007669"/>
    <property type="project" value="InterPro"/>
</dbReference>
<feature type="chain" id="PRO_5006625951" description="Divergent polysaccharide deacetylase family protein" evidence="1">
    <location>
        <begin position="17"/>
        <end position="330"/>
    </location>
</feature>
<evidence type="ECO:0000256" key="1">
    <source>
        <dbReference type="SAM" id="SignalP"/>
    </source>
</evidence>
<dbReference type="SUPFAM" id="SSF88713">
    <property type="entry name" value="Glycoside hydrolase/deacetylase"/>
    <property type="match status" value="1"/>
</dbReference>
<dbReference type="PANTHER" id="PTHR30105">
    <property type="entry name" value="UNCHARACTERIZED YIBQ-RELATED"/>
    <property type="match status" value="1"/>
</dbReference>
<dbReference type="RefSeq" id="WP_231944786.1">
    <property type="nucleotide sequence ID" value="NZ_CAMTKE010000002.1"/>
</dbReference>
<keyword evidence="1" id="KW-0732">Signal</keyword>
<protein>
    <recommendedName>
        <fullName evidence="4">Divergent polysaccharide deacetylase family protein</fullName>
    </recommendedName>
</protein>
<evidence type="ECO:0008006" key="4">
    <source>
        <dbReference type="Google" id="ProtNLM"/>
    </source>
</evidence>
<dbReference type="Proteomes" id="UP000064525">
    <property type="component" value="Chromosome I"/>
</dbReference>
<dbReference type="PATRIC" id="fig|76936.10.peg.1979"/>
<evidence type="ECO:0000313" key="2">
    <source>
        <dbReference type="EMBL" id="CUU40913.1"/>
    </source>
</evidence>
<feature type="signal peptide" evidence="1">
    <location>
        <begin position="1"/>
        <end position="16"/>
    </location>
</feature>
<dbReference type="GeneID" id="78152136"/>
<dbReference type="KEGG" id="hty:BN2458_PEG2030"/>
<dbReference type="PANTHER" id="PTHR30105:SF2">
    <property type="entry name" value="DIVERGENT POLYSACCHARIDE DEACETYLASE SUPERFAMILY"/>
    <property type="match status" value="1"/>
</dbReference>
<evidence type="ECO:0000313" key="3">
    <source>
        <dbReference type="Proteomes" id="UP000064525"/>
    </source>
</evidence>
<reference evidence="3" key="1">
    <citation type="submission" date="2015-11" db="EMBL/GenBank/DDBJ databases">
        <authorList>
            <person name="Anvar S.Y."/>
        </authorList>
    </citation>
    <scope>NUCLEOTIDE SEQUENCE [LARGE SCALE GENOMIC DNA]</scope>
</reference>
<proteinExistence type="predicted"/>
<name>A0A0S4PY02_9HELI</name>
<dbReference type="InterPro" id="IPR011330">
    <property type="entry name" value="Glyco_hydro/deAcase_b/a-brl"/>
</dbReference>
<accession>A0A0S4PY02</accession>
<dbReference type="CDD" id="cd10936">
    <property type="entry name" value="CE4_DAC2"/>
    <property type="match status" value="1"/>
</dbReference>
<dbReference type="Gene3D" id="3.20.20.370">
    <property type="entry name" value="Glycoside hydrolase/deacetylase"/>
    <property type="match status" value="1"/>
</dbReference>
<dbReference type="EMBL" id="LN907858">
    <property type="protein sequence ID" value="CUU40913.1"/>
    <property type="molecule type" value="Genomic_DNA"/>
</dbReference>
<organism evidence="2 3">
    <name type="scientific">Helicobacter typhlonius</name>
    <dbReference type="NCBI Taxonomy" id="76936"/>
    <lineage>
        <taxon>Bacteria</taxon>
        <taxon>Pseudomonadati</taxon>
        <taxon>Campylobacterota</taxon>
        <taxon>Epsilonproteobacteria</taxon>
        <taxon>Campylobacterales</taxon>
        <taxon>Helicobacteraceae</taxon>
        <taxon>Helicobacter</taxon>
    </lineage>
</organism>
<dbReference type="Pfam" id="PF04748">
    <property type="entry name" value="Polysacc_deac_2"/>
    <property type="match status" value="1"/>
</dbReference>
<gene>
    <name evidence="2" type="ORF">BN2458_PEG2030</name>
</gene>
<dbReference type="AlphaFoldDB" id="A0A0S4PY02"/>
<dbReference type="InterPro" id="IPR006837">
    <property type="entry name" value="Divergent_DAC"/>
</dbReference>